<dbReference type="EMBL" id="JAPESX010000196">
    <property type="protein sequence ID" value="KAJ8122642.1"/>
    <property type="molecule type" value="Genomic_DNA"/>
</dbReference>
<comment type="caution">
    <text evidence="1">The sequence shown here is derived from an EMBL/GenBank/DDBJ whole genome shotgun (WGS) entry which is preliminary data.</text>
</comment>
<dbReference type="Proteomes" id="UP001153334">
    <property type="component" value="Unassembled WGS sequence"/>
</dbReference>
<keyword evidence="2" id="KW-1185">Reference proteome</keyword>
<accession>A0ACC2J5G3</accession>
<evidence type="ECO:0000313" key="1">
    <source>
        <dbReference type="EMBL" id="KAJ8122642.1"/>
    </source>
</evidence>
<name>A0ACC2J5G3_9PEZI</name>
<evidence type="ECO:0000313" key="2">
    <source>
        <dbReference type="Proteomes" id="UP001153334"/>
    </source>
</evidence>
<sequence>MLVSGGSGTLPAGVKLPGAFKASDPGIQVNIHAKMSSYVNPGPAVIPAGLTKTAGSGCSAGCAKTCTAGSGPVGTAISAPAPTGGSGSGSGSGGAVCAQAMYQQCGGTGYTGCTTCAAGLTCKAVSPPYYSQCS</sequence>
<organism evidence="1 2">
    <name type="scientific">Nemania bipapillata</name>
    <dbReference type="NCBI Taxonomy" id="110536"/>
    <lineage>
        <taxon>Eukaryota</taxon>
        <taxon>Fungi</taxon>
        <taxon>Dikarya</taxon>
        <taxon>Ascomycota</taxon>
        <taxon>Pezizomycotina</taxon>
        <taxon>Sordariomycetes</taxon>
        <taxon>Xylariomycetidae</taxon>
        <taxon>Xylariales</taxon>
        <taxon>Xylariaceae</taxon>
        <taxon>Nemania</taxon>
    </lineage>
</organism>
<protein>
    <submittedName>
        <fullName evidence="1">Uncharacterized protein</fullName>
    </submittedName>
</protein>
<proteinExistence type="predicted"/>
<gene>
    <name evidence="1" type="ORF">ONZ43_g1209</name>
</gene>
<reference evidence="1" key="1">
    <citation type="submission" date="2022-11" db="EMBL/GenBank/DDBJ databases">
        <title>Genome Sequence of Nemania bipapillata.</title>
        <authorList>
            <person name="Buettner E."/>
        </authorList>
    </citation>
    <scope>NUCLEOTIDE SEQUENCE</scope>
    <source>
        <strain evidence="1">CP14</strain>
    </source>
</reference>